<dbReference type="PANTHER" id="PTHR43591">
    <property type="entry name" value="METHYLTRANSFERASE"/>
    <property type="match status" value="1"/>
</dbReference>
<dbReference type="InterPro" id="IPR029063">
    <property type="entry name" value="SAM-dependent_MTases_sf"/>
</dbReference>
<dbReference type="Gene3D" id="3.40.50.150">
    <property type="entry name" value="Vaccinia Virus protein VP39"/>
    <property type="match status" value="1"/>
</dbReference>
<evidence type="ECO:0000259" key="1">
    <source>
        <dbReference type="Pfam" id="PF08241"/>
    </source>
</evidence>
<dbReference type="CDD" id="cd02440">
    <property type="entry name" value="AdoMet_MTases"/>
    <property type="match status" value="1"/>
</dbReference>
<feature type="domain" description="Methyltransferase type 11" evidence="1">
    <location>
        <begin position="41"/>
        <end position="147"/>
    </location>
</feature>
<accession>A0A919YHM8</accession>
<dbReference type="RefSeq" id="WP_212981001.1">
    <property type="nucleotide sequence ID" value="NZ_AP025343.1"/>
</dbReference>
<organism evidence="2 3">
    <name type="scientific">Paenibacillus azoreducens</name>
    <dbReference type="NCBI Taxonomy" id="116718"/>
    <lineage>
        <taxon>Bacteria</taxon>
        <taxon>Bacillati</taxon>
        <taxon>Bacillota</taxon>
        <taxon>Bacilli</taxon>
        <taxon>Bacillales</taxon>
        <taxon>Paenibacillaceae</taxon>
        <taxon>Paenibacillus</taxon>
    </lineage>
</organism>
<comment type="caution">
    <text evidence="2">The sequence shown here is derived from an EMBL/GenBank/DDBJ whole genome shotgun (WGS) entry which is preliminary data.</text>
</comment>
<dbReference type="GO" id="GO:0008757">
    <property type="term" value="F:S-adenosylmethionine-dependent methyltransferase activity"/>
    <property type="evidence" value="ECO:0007669"/>
    <property type="project" value="InterPro"/>
</dbReference>
<evidence type="ECO:0000313" key="2">
    <source>
        <dbReference type="EMBL" id="GIO50914.1"/>
    </source>
</evidence>
<sequence>MATHEQIYLNQADAYEFMISKQPDLSEFIGEIRPLHGLDILDLGAGSGRLSVFLAKEAKSLVCTDISSSMLALLNNKLMGQGIARNWKTVIADHKQLPISDEAFDLVVSGWSISYLTNSGNMNWEENLEIIISEMNRVLKPAGTIVIIETLGTGTESPNPPEFLTDYYKALQEKYGFNKKWIRTDYKFNSVEEARENTAFFFGDDIAEKISVNQWSTVPECAGIWWKHL</sequence>
<protein>
    <recommendedName>
        <fullName evidence="1">Methyltransferase type 11 domain-containing protein</fullName>
    </recommendedName>
</protein>
<reference evidence="2 3" key="1">
    <citation type="submission" date="2021-03" db="EMBL/GenBank/DDBJ databases">
        <title>Antimicrobial resistance genes in bacteria isolated from Japanese honey, and their potential for conferring macrolide and lincosamide resistance in the American foulbrood pathogen Paenibacillus larvae.</title>
        <authorList>
            <person name="Okamoto M."/>
            <person name="Kumagai M."/>
            <person name="Kanamori H."/>
            <person name="Takamatsu D."/>
        </authorList>
    </citation>
    <scope>NUCLEOTIDE SEQUENCE [LARGE SCALE GENOMIC DNA]</scope>
    <source>
        <strain evidence="2 3">J34TS1</strain>
    </source>
</reference>
<evidence type="ECO:0000313" key="3">
    <source>
        <dbReference type="Proteomes" id="UP000682811"/>
    </source>
</evidence>
<dbReference type="InterPro" id="IPR013216">
    <property type="entry name" value="Methyltransf_11"/>
</dbReference>
<dbReference type="Pfam" id="PF08241">
    <property type="entry name" value="Methyltransf_11"/>
    <property type="match status" value="1"/>
</dbReference>
<proteinExistence type="predicted"/>
<dbReference type="AlphaFoldDB" id="A0A919YHM8"/>
<keyword evidence="3" id="KW-1185">Reference proteome</keyword>
<dbReference type="EMBL" id="BORT01000040">
    <property type="protein sequence ID" value="GIO50914.1"/>
    <property type="molecule type" value="Genomic_DNA"/>
</dbReference>
<dbReference type="SUPFAM" id="SSF53335">
    <property type="entry name" value="S-adenosyl-L-methionine-dependent methyltransferases"/>
    <property type="match status" value="1"/>
</dbReference>
<dbReference type="Proteomes" id="UP000682811">
    <property type="component" value="Unassembled WGS sequence"/>
</dbReference>
<gene>
    <name evidence="2" type="ORF">J34TS1_56790</name>
</gene>
<name>A0A919YHM8_9BACL</name>